<reference evidence="4 5" key="1">
    <citation type="submission" date="2017-11" db="EMBL/GenBank/DDBJ databases">
        <title>Genomic Encyclopedia of Archaeal and Bacterial Type Strains, Phase II (KMG-II): From Individual Species to Whole Genera.</title>
        <authorList>
            <person name="Goeker M."/>
        </authorList>
    </citation>
    <scope>NUCLEOTIDE SEQUENCE [LARGE SCALE GENOMIC DNA]</scope>
    <source>
        <strain evidence="4 5">DSM 16400</strain>
    </source>
</reference>
<gene>
    <name evidence="4" type="ORF">CLV85_0025</name>
</gene>
<feature type="region of interest" description="Disordered" evidence="2">
    <location>
        <begin position="375"/>
        <end position="401"/>
    </location>
</feature>
<dbReference type="AlphaFoldDB" id="A0A2M9D580"/>
<feature type="compositionally biased region" description="Basic and acidic residues" evidence="2">
    <location>
        <begin position="1"/>
        <end position="25"/>
    </location>
</feature>
<evidence type="ECO:0000259" key="3">
    <source>
        <dbReference type="Pfam" id="PF03816"/>
    </source>
</evidence>
<evidence type="ECO:0000256" key="1">
    <source>
        <dbReference type="ARBA" id="ARBA00006068"/>
    </source>
</evidence>
<accession>A0A2M9D580</accession>
<dbReference type="EMBL" id="PGFH01000001">
    <property type="protein sequence ID" value="PJJ80859.1"/>
    <property type="molecule type" value="Genomic_DNA"/>
</dbReference>
<proteinExistence type="inferred from homology"/>
<dbReference type="Proteomes" id="UP000231742">
    <property type="component" value="Unassembled WGS sequence"/>
</dbReference>
<evidence type="ECO:0000313" key="4">
    <source>
        <dbReference type="EMBL" id="PJJ80859.1"/>
    </source>
</evidence>
<dbReference type="Gene3D" id="3.40.630.190">
    <property type="entry name" value="LCP protein"/>
    <property type="match status" value="1"/>
</dbReference>
<dbReference type="PANTHER" id="PTHR33392:SF6">
    <property type="entry name" value="POLYISOPRENYL-TEICHOIC ACID--PEPTIDOGLYCAN TEICHOIC ACID TRANSFERASE TAGU"/>
    <property type="match status" value="1"/>
</dbReference>
<feature type="region of interest" description="Disordered" evidence="2">
    <location>
        <begin position="1"/>
        <end position="34"/>
    </location>
</feature>
<protein>
    <submittedName>
        <fullName evidence="4">LytR family transcriptional attenuator</fullName>
    </submittedName>
</protein>
<dbReference type="InterPro" id="IPR050922">
    <property type="entry name" value="LytR/CpsA/Psr_CW_biosynth"/>
</dbReference>
<dbReference type="PANTHER" id="PTHR33392">
    <property type="entry name" value="POLYISOPRENYL-TEICHOIC ACID--PEPTIDOGLYCAN TEICHOIC ACID TRANSFERASE TAGU"/>
    <property type="match status" value="1"/>
</dbReference>
<sequence>MSELRPRSELRSRSVERTDPKKKPDVQGVARHGRLKKPGPWGSIAKVVAASLAVLLVSGAAVGAVAFDSIYGQRDTVALIGETEGPPPQIGSFEGGFNILIAGSDTRAGQGGIGGTVEDASGELNDVNMILHVAEDRQSAVAISFPRDMVMGIPECPSLNGDYNKYYSTEPLNTALSYGGLPCVALTLSEFTGLDIQFAGIITFDGVIEMTNAIGGVDVCVDGPLVDPYTGIDLPKAGTYNLKGWKALAFLRSRHGVGDGSDLTRISSQQVYLSSLVRTLKSSDTLSDYKKLYNLADAAITNMQLSNSLADVPTMVSIALALKDIPLERVQFVQYPGGTGGTGIYSGKVQPNEYLGNQMMELIAADQPFSLEEAGDGVGSIADPNAPVAEATPEPTDSATAAPVEEDLPVLDIRGQNAADYTCSVTNNY</sequence>
<evidence type="ECO:0000256" key="2">
    <source>
        <dbReference type="SAM" id="MobiDB-lite"/>
    </source>
</evidence>
<comment type="similarity">
    <text evidence="1">Belongs to the LytR/CpsA/Psr (LCP) family.</text>
</comment>
<feature type="domain" description="Cell envelope-related transcriptional attenuator" evidence="3">
    <location>
        <begin position="125"/>
        <end position="281"/>
    </location>
</feature>
<organism evidence="4 5">
    <name type="scientific">Salinibacterium amurskyense</name>
    <dbReference type="NCBI Taxonomy" id="205941"/>
    <lineage>
        <taxon>Bacteria</taxon>
        <taxon>Bacillati</taxon>
        <taxon>Actinomycetota</taxon>
        <taxon>Actinomycetes</taxon>
        <taxon>Micrococcales</taxon>
        <taxon>Microbacteriaceae</taxon>
        <taxon>Salinibacterium</taxon>
    </lineage>
</organism>
<dbReference type="InterPro" id="IPR004474">
    <property type="entry name" value="LytR_CpsA_psr"/>
</dbReference>
<keyword evidence="5" id="KW-1185">Reference proteome</keyword>
<dbReference type="RefSeq" id="WP_100387602.1">
    <property type="nucleotide sequence ID" value="NZ_BMZU01000001.1"/>
</dbReference>
<dbReference type="Pfam" id="PF03816">
    <property type="entry name" value="LytR_cpsA_psr"/>
    <property type="match status" value="1"/>
</dbReference>
<comment type="caution">
    <text evidence="4">The sequence shown here is derived from an EMBL/GenBank/DDBJ whole genome shotgun (WGS) entry which is preliminary data.</text>
</comment>
<name>A0A2M9D580_9MICO</name>
<evidence type="ECO:0000313" key="5">
    <source>
        <dbReference type="Proteomes" id="UP000231742"/>
    </source>
</evidence>
<dbReference type="NCBIfam" id="TIGR00350">
    <property type="entry name" value="lytR_cpsA_psr"/>
    <property type="match status" value="1"/>
</dbReference>
<dbReference type="OrthoDB" id="9782542at2"/>